<evidence type="ECO:0000313" key="2">
    <source>
        <dbReference type="Proteomes" id="UP001154252"/>
    </source>
</evidence>
<keyword evidence="2" id="KW-1185">Reference proteome</keyword>
<evidence type="ECO:0000313" key="1">
    <source>
        <dbReference type="EMBL" id="CAG8892640.1"/>
    </source>
</evidence>
<dbReference type="Proteomes" id="UP001154252">
    <property type="component" value="Unassembled WGS sequence"/>
</dbReference>
<reference evidence="1" key="1">
    <citation type="submission" date="2021-07" db="EMBL/GenBank/DDBJ databases">
        <authorList>
            <person name="Branca A.L. A."/>
        </authorList>
    </citation>
    <scope>NUCLEOTIDE SEQUENCE</scope>
</reference>
<sequence length="180" mass="20560">MSTGNPLPKVKKIHLLSRYSDDTDRLASLKCEDPIKLPVLSPNGPVNKLYSVILSRYVHEEFQTDYMIRHDPIHYEHRYTVWLGIDLDSFGSIDAPAKFFQVLEKSLLAERMVLQENPPPVIIERTLWPTSIRRGLWMVMYGYFGNWYESEGKKMGNIGCKEANAPPEEALGARGCTACQ</sequence>
<organism evidence="1 2">
    <name type="scientific">Penicillium egyptiacum</name>
    <dbReference type="NCBI Taxonomy" id="1303716"/>
    <lineage>
        <taxon>Eukaryota</taxon>
        <taxon>Fungi</taxon>
        <taxon>Dikarya</taxon>
        <taxon>Ascomycota</taxon>
        <taxon>Pezizomycotina</taxon>
        <taxon>Eurotiomycetes</taxon>
        <taxon>Eurotiomycetidae</taxon>
        <taxon>Eurotiales</taxon>
        <taxon>Aspergillaceae</taxon>
        <taxon>Penicillium</taxon>
    </lineage>
</organism>
<dbReference type="AlphaFoldDB" id="A0A9W4P0W0"/>
<gene>
    <name evidence="1" type="ORF">PEGY_LOCUS3233</name>
</gene>
<accession>A0A9W4P0W0</accession>
<dbReference type="EMBL" id="CAJVRC010000845">
    <property type="protein sequence ID" value="CAG8892640.1"/>
    <property type="molecule type" value="Genomic_DNA"/>
</dbReference>
<name>A0A9W4P0W0_9EURO</name>
<protein>
    <submittedName>
        <fullName evidence="1">Uncharacterized protein</fullName>
    </submittedName>
</protein>
<proteinExistence type="predicted"/>
<dbReference type="OrthoDB" id="4317075at2759"/>
<comment type="caution">
    <text evidence="1">The sequence shown here is derived from an EMBL/GenBank/DDBJ whole genome shotgun (WGS) entry which is preliminary data.</text>
</comment>